<feature type="coiled-coil region" evidence="6">
    <location>
        <begin position="393"/>
        <end position="423"/>
    </location>
</feature>
<evidence type="ECO:0000256" key="1">
    <source>
        <dbReference type="ARBA" id="ARBA00004651"/>
    </source>
</evidence>
<evidence type="ECO:0000259" key="9">
    <source>
        <dbReference type="Pfam" id="PF02706"/>
    </source>
</evidence>
<accession>A0ABV2HBI5</accession>
<dbReference type="EMBL" id="JBEPLJ010000017">
    <property type="protein sequence ID" value="MET3587878.1"/>
    <property type="molecule type" value="Genomic_DNA"/>
</dbReference>
<dbReference type="InterPro" id="IPR027417">
    <property type="entry name" value="P-loop_NTPase"/>
</dbReference>
<keyword evidence="4 8" id="KW-1133">Transmembrane helix</keyword>
<reference evidence="11 12" key="1">
    <citation type="submission" date="2024-06" db="EMBL/GenBank/DDBJ databases">
        <title>Genomic Encyclopedia of Type Strains, Phase IV (KMG-IV): sequencing the most valuable type-strain genomes for metagenomic binning, comparative biology and taxonomic classification.</title>
        <authorList>
            <person name="Goeker M."/>
        </authorList>
    </citation>
    <scope>NUCLEOTIDE SEQUENCE [LARGE SCALE GENOMIC DNA]</scope>
    <source>
        <strain evidence="11 12">DSM 105042</strain>
    </source>
</reference>
<evidence type="ECO:0000256" key="7">
    <source>
        <dbReference type="SAM" id="MobiDB-lite"/>
    </source>
</evidence>
<proteinExistence type="predicted"/>
<dbReference type="Gene3D" id="3.40.50.300">
    <property type="entry name" value="P-loop containing nucleotide triphosphate hydrolases"/>
    <property type="match status" value="1"/>
</dbReference>
<evidence type="ECO:0000313" key="12">
    <source>
        <dbReference type="Proteomes" id="UP001549031"/>
    </source>
</evidence>
<dbReference type="PANTHER" id="PTHR32309:SF13">
    <property type="entry name" value="FERRIC ENTEROBACTIN TRANSPORT PROTEIN FEPE"/>
    <property type="match status" value="1"/>
</dbReference>
<dbReference type="SUPFAM" id="SSF52540">
    <property type="entry name" value="P-loop containing nucleoside triphosphate hydrolases"/>
    <property type="match status" value="1"/>
</dbReference>
<feature type="domain" description="Tyrosine-protein kinase G-rich" evidence="10">
    <location>
        <begin position="419"/>
        <end position="491"/>
    </location>
</feature>
<name>A0ABV2HBI5_9HYPH</name>
<evidence type="ECO:0000256" key="8">
    <source>
        <dbReference type="SAM" id="Phobius"/>
    </source>
</evidence>
<evidence type="ECO:0000313" key="11">
    <source>
        <dbReference type="EMBL" id="MET3587878.1"/>
    </source>
</evidence>
<sequence>MIFTCCHRFRIRPGDRVNEIFTHQTYLQSQRRRVILLRDEQAALNMDGKNNPGRHASGTLQSDGIPEIEFAYILSVLRNCFLKIGAVAAVFCVASVGLSLLLQNYYTSTTSILVDPEGSRIVESEIDSGTQATEARALNQQFILTSVKVLSAVVKSEGLADDPEFGAAEPYESDAQKRAQRALEALQRSITANLNKASFVVDLSVTTGDPVKSARIANAIAESYIEARIAMNTGVLRQATADLSVQLASLEKAVEDGDRAVQAYKAEHNLVDVAGRPTVEQQISETNTEISRVSASIAENEALISELALARSNPEYLRLTPDSSLTPAIIELRTRYLTALEQQTVLQSSFGDRHPYLRNAVVRTRTIAGLFDKQLEDFAISLTRNGEKLKGQLELLRRDLETLKAGLNETDELMVRLRELERKLASDRSVYETFLLRTRQLAGQEQTLSEHPQVISPAQIPLRKSGPRRSLIVAGGTVLGLLFGCGVALAQGRPSRPPDVADDGIGKRSSGEEFTEGAPTTKRQLWRMFRGMLPGQEPSTTVGPDSHTTRSIGDARLLEAGRTLIRSARGRTNHCVVLFSTQEHDSGPEDAILLASGIALAGEDILLVDAETDANLTRLASATRLPGLLNAISLRRIEGEFIDLFNIKGLSLMPLGQSRPPLAAKTPARVGSLLDLVPKPETLIDWLNDSGDRFDLVIVYAGTVDRYRSIPEVEAASAKFILMCSQSDIREVEPAMSLLTRRGLSPIEPLFTADEQDDVPRAS</sequence>
<evidence type="ECO:0000256" key="3">
    <source>
        <dbReference type="ARBA" id="ARBA00022692"/>
    </source>
</evidence>
<dbReference type="Proteomes" id="UP001549031">
    <property type="component" value="Unassembled WGS sequence"/>
</dbReference>
<keyword evidence="6" id="KW-0175">Coiled coil</keyword>
<feature type="region of interest" description="Disordered" evidence="7">
    <location>
        <begin position="493"/>
        <end position="520"/>
    </location>
</feature>
<keyword evidence="2" id="KW-1003">Cell membrane</keyword>
<dbReference type="InterPro" id="IPR003856">
    <property type="entry name" value="LPS_length_determ_N"/>
</dbReference>
<gene>
    <name evidence="11" type="ORF">ABID21_004010</name>
</gene>
<dbReference type="Pfam" id="PF13807">
    <property type="entry name" value="GNVR"/>
    <property type="match status" value="1"/>
</dbReference>
<keyword evidence="3 8" id="KW-0812">Transmembrane</keyword>
<feature type="transmembrane region" description="Helical" evidence="8">
    <location>
        <begin position="81"/>
        <end position="102"/>
    </location>
</feature>
<keyword evidence="12" id="KW-1185">Reference proteome</keyword>
<evidence type="ECO:0000256" key="2">
    <source>
        <dbReference type="ARBA" id="ARBA00022475"/>
    </source>
</evidence>
<dbReference type="PANTHER" id="PTHR32309">
    <property type="entry name" value="TYROSINE-PROTEIN KINASE"/>
    <property type="match status" value="1"/>
</dbReference>
<comment type="caution">
    <text evidence="11">The sequence shown here is derived from an EMBL/GenBank/DDBJ whole genome shotgun (WGS) entry which is preliminary data.</text>
</comment>
<feature type="domain" description="Polysaccharide chain length determinant N-terminal" evidence="9">
    <location>
        <begin position="67"/>
        <end position="155"/>
    </location>
</feature>
<organism evidence="11 12">
    <name type="scientific">Pseudorhizobium tarimense</name>
    <dbReference type="NCBI Taxonomy" id="1079109"/>
    <lineage>
        <taxon>Bacteria</taxon>
        <taxon>Pseudomonadati</taxon>
        <taxon>Pseudomonadota</taxon>
        <taxon>Alphaproteobacteria</taxon>
        <taxon>Hyphomicrobiales</taxon>
        <taxon>Rhizobiaceae</taxon>
        <taxon>Rhizobium/Agrobacterium group</taxon>
        <taxon>Pseudorhizobium</taxon>
    </lineage>
</organism>
<evidence type="ECO:0000256" key="6">
    <source>
        <dbReference type="SAM" id="Coils"/>
    </source>
</evidence>
<dbReference type="RefSeq" id="WP_247245672.1">
    <property type="nucleotide sequence ID" value="NZ_JALJRA010000017.1"/>
</dbReference>
<dbReference type="Pfam" id="PF02706">
    <property type="entry name" value="Wzz"/>
    <property type="match status" value="1"/>
</dbReference>
<evidence type="ECO:0000256" key="5">
    <source>
        <dbReference type="ARBA" id="ARBA00023136"/>
    </source>
</evidence>
<evidence type="ECO:0000256" key="4">
    <source>
        <dbReference type="ARBA" id="ARBA00022989"/>
    </source>
</evidence>
<dbReference type="InterPro" id="IPR032807">
    <property type="entry name" value="GNVR"/>
</dbReference>
<protein>
    <submittedName>
        <fullName evidence="11">Uncharacterized protein involved in exopolysaccharide biosynthesis</fullName>
    </submittedName>
</protein>
<comment type="subcellular location">
    <subcellularLocation>
        <location evidence="1">Cell membrane</location>
        <topology evidence="1">Multi-pass membrane protein</topology>
    </subcellularLocation>
</comment>
<evidence type="ECO:0000259" key="10">
    <source>
        <dbReference type="Pfam" id="PF13807"/>
    </source>
</evidence>
<dbReference type="InterPro" id="IPR050445">
    <property type="entry name" value="Bact_polysacc_biosynth/exp"/>
</dbReference>
<keyword evidence="5 8" id="KW-0472">Membrane</keyword>